<evidence type="ECO:0000313" key="3">
    <source>
        <dbReference type="Proteomes" id="UP000061432"/>
    </source>
</evidence>
<dbReference type="KEGG" id="maqu:Maq22A_c02260"/>
<gene>
    <name evidence="2" type="ORF">Maq22A_c02260</name>
</gene>
<keyword evidence="1" id="KW-1133">Transmembrane helix</keyword>
<feature type="transmembrane region" description="Helical" evidence="1">
    <location>
        <begin position="38"/>
        <end position="60"/>
    </location>
</feature>
<dbReference type="RefSeq" id="WP_060845531.1">
    <property type="nucleotide sequence ID" value="NZ_AP014704.1"/>
</dbReference>
<proteinExistence type="predicted"/>
<evidence type="ECO:0000256" key="1">
    <source>
        <dbReference type="SAM" id="Phobius"/>
    </source>
</evidence>
<organism evidence="2 3">
    <name type="scientific">Methylobacterium aquaticum</name>
    <dbReference type="NCBI Taxonomy" id="270351"/>
    <lineage>
        <taxon>Bacteria</taxon>
        <taxon>Pseudomonadati</taxon>
        <taxon>Pseudomonadota</taxon>
        <taxon>Alphaproteobacteria</taxon>
        <taxon>Hyphomicrobiales</taxon>
        <taxon>Methylobacteriaceae</taxon>
        <taxon>Methylobacterium</taxon>
    </lineage>
</organism>
<dbReference type="PATRIC" id="fig|270351.10.peg.452"/>
<sequence>MRQGRTPGAAAREHAPLLRQEKNAHQRYLAAPGYHPGALLIATVGPALGAAIVAVIALGLRVSL</sequence>
<dbReference type="EMBL" id="AP014704">
    <property type="protein sequence ID" value="BAQ43936.1"/>
    <property type="molecule type" value="Genomic_DNA"/>
</dbReference>
<protein>
    <submittedName>
        <fullName evidence="2">Uncharacterized protein</fullName>
    </submittedName>
</protein>
<dbReference type="Proteomes" id="UP000061432">
    <property type="component" value="Chromosome"/>
</dbReference>
<dbReference type="AlphaFoldDB" id="A0A0C6EV76"/>
<keyword evidence="1" id="KW-0472">Membrane</keyword>
<dbReference type="STRING" id="270351.Maq22A_c02260"/>
<evidence type="ECO:0000313" key="2">
    <source>
        <dbReference type="EMBL" id="BAQ43936.1"/>
    </source>
</evidence>
<keyword evidence="1" id="KW-0812">Transmembrane</keyword>
<reference evidence="2 3" key="1">
    <citation type="journal article" date="2015" name="Genome Announc.">
        <title>Complete Genome Sequence of Methylobacterium aquaticum Strain 22A, Isolated from Racomitrium japonicum Moss.</title>
        <authorList>
            <person name="Tani A."/>
            <person name="Ogura Y."/>
            <person name="Hayashi T."/>
            <person name="Kimbara K."/>
        </authorList>
    </citation>
    <scope>NUCLEOTIDE SEQUENCE [LARGE SCALE GENOMIC DNA]</scope>
    <source>
        <strain evidence="2 3">MA-22A</strain>
    </source>
</reference>
<accession>A0A0C6EV76</accession>
<dbReference type="OrthoDB" id="8005305at2"/>
<reference evidence="3" key="2">
    <citation type="submission" date="2015-01" db="EMBL/GenBank/DDBJ databases">
        <title>Complete genome sequence of Methylobacterium aquaticum strain 22A.</title>
        <authorList>
            <person name="Tani A."/>
            <person name="Ogura Y."/>
            <person name="Hayashi T."/>
        </authorList>
    </citation>
    <scope>NUCLEOTIDE SEQUENCE [LARGE SCALE GENOMIC DNA]</scope>
    <source>
        <strain evidence="3">MA-22A</strain>
    </source>
</reference>
<name>A0A0C6EV76_9HYPH</name>